<dbReference type="AlphaFoldDB" id="A0A3T1DFC8"/>
<reference evidence="2 3" key="1">
    <citation type="submission" date="2019-01" db="EMBL/GenBank/DDBJ databases">
        <title>Complete genome sequence of Cohnella hallensis HS21 isolated from Korean fir (Abies koreana) rhizospheric soil.</title>
        <authorList>
            <person name="Jiang L."/>
            <person name="Kang S.W."/>
            <person name="Kim S."/>
            <person name="Jung J."/>
            <person name="Kim C.Y."/>
            <person name="Kim D.H."/>
            <person name="Kim S.W."/>
            <person name="Lee J."/>
        </authorList>
    </citation>
    <scope>NUCLEOTIDE SEQUENCE [LARGE SCALE GENOMIC DNA]</scope>
    <source>
        <strain evidence="2 3">HS21</strain>
    </source>
</reference>
<organism evidence="2 3">
    <name type="scientific">Cohnella abietis</name>
    <dbReference type="NCBI Taxonomy" id="2507935"/>
    <lineage>
        <taxon>Bacteria</taxon>
        <taxon>Bacillati</taxon>
        <taxon>Bacillota</taxon>
        <taxon>Bacilli</taxon>
        <taxon>Bacillales</taxon>
        <taxon>Paenibacillaceae</taxon>
        <taxon>Cohnella</taxon>
    </lineage>
</organism>
<protein>
    <submittedName>
        <fullName evidence="2">Uncharacterized protein</fullName>
    </submittedName>
</protein>
<proteinExistence type="predicted"/>
<gene>
    <name evidence="2" type="ORF">KCTCHS21_59840</name>
</gene>
<accession>A0A3T1DFC8</accession>
<dbReference type="KEGG" id="cohn:KCTCHS21_59840"/>
<feature type="transmembrane region" description="Helical" evidence="1">
    <location>
        <begin position="6"/>
        <end position="22"/>
    </location>
</feature>
<evidence type="ECO:0000256" key="1">
    <source>
        <dbReference type="SAM" id="Phobius"/>
    </source>
</evidence>
<keyword evidence="1" id="KW-0472">Membrane</keyword>
<evidence type="ECO:0000313" key="3">
    <source>
        <dbReference type="Proteomes" id="UP000289856"/>
    </source>
</evidence>
<dbReference type="OrthoDB" id="2630425at2"/>
<dbReference type="EMBL" id="AP019400">
    <property type="protein sequence ID" value="BBI36585.1"/>
    <property type="molecule type" value="Genomic_DNA"/>
</dbReference>
<name>A0A3T1DFC8_9BACL</name>
<dbReference type="RefSeq" id="WP_130616082.1">
    <property type="nucleotide sequence ID" value="NZ_AP019400.1"/>
</dbReference>
<dbReference type="Proteomes" id="UP000289856">
    <property type="component" value="Chromosome"/>
</dbReference>
<sequence>MNGFIVFFVLVFSVIVVYLIRGKRPVREIVIFTVLSLLGATVWISIFTNNKFNPDRLIGSTIDWIGL</sequence>
<keyword evidence="1" id="KW-1133">Transmembrane helix</keyword>
<keyword evidence="1" id="KW-0812">Transmembrane</keyword>
<keyword evidence="3" id="KW-1185">Reference proteome</keyword>
<evidence type="ECO:0000313" key="2">
    <source>
        <dbReference type="EMBL" id="BBI36585.1"/>
    </source>
</evidence>
<feature type="transmembrane region" description="Helical" evidence="1">
    <location>
        <begin position="29"/>
        <end position="47"/>
    </location>
</feature>